<dbReference type="FunFam" id="3.40.50.1000:FF:000083">
    <property type="entry name" value="Sodium/potassium-transporting ATPase subunit alpha"/>
    <property type="match status" value="1"/>
</dbReference>
<feature type="transmembrane region" description="Helical" evidence="10">
    <location>
        <begin position="702"/>
        <end position="722"/>
    </location>
</feature>
<dbReference type="InterPro" id="IPR050510">
    <property type="entry name" value="Cation_transp_ATPase_P-type"/>
</dbReference>
<dbReference type="GO" id="GO:1990573">
    <property type="term" value="P:potassium ion import across plasma membrane"/>
    <property type="evidence" value="ECO:0007669"/>
    <property type="project" value="TreeGrafter"/>
</dbReference>
<evidence type="ECO:0000256" key="6">
    <source>
        <dbReference type="ARBA" id="ARBA00022967"/>
    </source>
</evidence>
<keyword evidence="13" id="KW-1185">Reference proteome</keyword>
<feature type="domain" description="Cation-transporting P-type ATPase N-terminal" evidence="11">
    <location>
        <begin position="24"/>
        <end position="97"/>
    </location>
</feature>
<dbReference type="InterPro" id="IPR018303">
    <property type="entry name" value="ATPase_P-typ_P_site"/>
</dbReference>
<sequence length="909" mass="99436">MNEFREEQQSLDDNGDDPSAPSQALWQLGDQQLAQKFKTDLQTGLQTTVSDQRLVKDGLNQLQPVKKSWLRRLLKQFNNTISYVLLVTALISLLLQHYPDAIVIGIVIVANALIGYFQEASAADALSKLRSLLVAQTYVIRNGHKTLVPAKNLVRGDLVILEAGDQVPADLRLLSADNLTLQESILTGETRSVTKTEGPLSVAKLPLAERTNLAFAGTSVINGSGVGLVTATGQDTQLGQIQQAVTTAKPKLTPLMQNLNRLGWQLSLAIVLVAVIMFIIGAWMKIYSLPVLLIAVVTMVVGSMPEGMPASVSVVLAMGTRQLAQKHAIVKSLPAVETLGAVDIVNSDKTGTLTKNEMLVTDIMTATDQLQVENSSYGQRAILTDQQNQQVDWETLPAIKRLLQIAGQTTDAVFNLKAGRWQLVGEPTDGALTALYQSVVQKMPIVNEIDSLPFDSALRFSARLATIDQQRILFVKGAPETIFQLISRYQPDFVSQSWQQKMQQLTKQGKRVVALAYQKVAVSEAAIDQLKIGAGLHLVGLVGIIDPPRTEATDSVKKLLYAGVKVKMITGDDPDTAATIAHKLGLAEAIEVITGPEMDELSDTQLAKEVDRYTVFARTTPKDKLRIVKAQQTRGHIVAMTGDGVNDAPALKQADIGVAMGIKGTDVAKGAADIVLADDNFATIQTAVREGRHVFDNIRKSIRFLLPTSFAEGLIVVLSILLDQQLPLYPTQLLWINMVSALTIQFAFIFEPIEKRIMARGPRQIGRGILTKADSFEIAYVALLIAGLGIGAFDWLVGHGLPAAIGSTMTLNIIIFGKIFYLFNLRTHEFAFSKTFFQNKMAFWIIGVLLALQLLIIYAPFMQDIFHTTSIGLFWGWILPALLGMVVLMVTEIVKLFKKILNKKILKIN</sequence>
<dbReference type="SMART" id="SM00831">
    <property type="entry name" value="Cation_ATPase_N"/>
    <property type="match status" value="1"/>
</dbReference>
<feature type="transmembrane region" description="Helical" evidence="10">
    <location>
        <begin position="843"/>
        <end position="862"/>
    </location>
</feature>
<evidence type="ECO:0000313" key="13">
    <source>
        <dbReference type="Proteomes" id="UP000051576"/>
    </source>
</evidence>
<dbReference type="SUPFAM" id="SSF81653">
    <property type="entry name" value="Calcium ATPase, transduction domain A"/>
    <property type="match status" value="1"/>
</dbReference>
<feature type="transmembrane region" description="Helical" evidence="10">
    <location>
        <begin position="77"/>
        <end position="95"/>
    </location>
</feature>
<dbReference type="AlphaFoldDB" id="A0A0R2CK90"/>
<feature type="transmembrane region" description="Helical" evidence="10">
    <location>
        <begin position="803"/>
        <end position="823"/>
    </location>
</feature>
<dbReference type="NCBIfam" id="TIGR01494">
    <property type="entry name" value="ATPase_P-type"/>
    <property type="match status" value="2"/>
</dbReference>
<feature type="transmembrane region" description="Helical" evidence="10">
    <location>
        <begin position="734"/>
        <end position="753"/>
    </location>
</feature>
<dbReference type="PRINTS" id="PR00120">
    <property type="entry name" value="HATPASE"/>
</dbReference>
<feature type="transmembrane region" description="Helical" evidence="10">
    <location>
        <begin position="101"/>
        <end position="118"/>
    </location>
</feature>
<evidence type="ECO:0000256" key="4">
    <source>
        <dbReference type="ARBA" id="ARBA00022741"/>
    </source>
</evidence>
<keyword evidence="4" id="KW-0547">Nucleotide-binding</keyword>
<name>A0A0R2CK90_9LACO</name>
<dbReference type="GO" id="GO:0005886">
    <property type="term" value="C:plasma membrane"/>
    <property type="evidence" value="ECO:0007669"/>
    <property type="project" value="TreeGrafter"/>
</dbReference>
<dbReference type="GO" id="GO:0016887">
    <property type="term" value="F:ATP hydrolysis activity"/>
    <property type="evidence" value="ECO:0007669"/>
    <property type="project" value="InterPro"/>
</dbReference>
<comment type="subcellular location">
    <subcellularLocation>
        <location evidence="1">Membrane</location>
        <topology evidence="1">Multi-pass membrane protein</topology>
    </subcellularLocation>
</comment>
<keyword evidence="8 10" id="KW-0472">Membrane</keyword>
<dbReference type="PRINTS" id="PR00119">
    <property type="entry name" value="CATATPASE"/>
</dbReference>
<evidence type="ECO:0000256" key="10">
    <source>
        <dbReference type="SAM" id="Phobius"/>
    </source>
</evidence>
<evidence type="ECO:0000256" key="7">
    <source>
        <dbReference type="ARBA" id="ARBA00022989"/>
    </source>
</evidence>
<dbReference type="EMBL" id="AYYX01000030">
    <property type="protein sequence ID" value="KRM88534.1"/>
    <property type="molecule type" value="Genomic_DNA"/>
</dbReference>
<dbReference type="InterPro" id="IPR036412">
    <property type="entry name" value="HAD-like_sf"/>
</dbReference>
<dbReference type="InterPro" id="IPR023299">
    <property type="entry name" value="ATPase_P-typ_cyto_dom_N"/>
</dbReference>
<dbReference type="PANTHER" id="PTHR43294">
    <property type="entry name" value="SODIUM/POTASSIUM-TRANSPORTING ATPASE SUBUNIT ALPHA"/>
    <property type="match status" value="1"/>
</dbReference>
<keyword evidence="6" id="KW-1278">Translocase</keyword>
<keyword evidence="7 10" id="KW-1133">Transmembrane helix</keyword>
<feature type="transmembrane region" description="Helical" evidence="10">
    <location>
        <begin position="292"/>
        <end position="317"/>
    </location>
</feature>
<dbReference type="PROSITE" id="PS00154">
    <property type="entry name" value="ATPASE_E1_E2"/>
    <property type="match status" value="1"/>
</dbReference>
<dbReference type="InterPro" id="IPR023298">
    <property type="entry name" value="ATPase_P-typ_TM_dom_sf"/>
</dbReference>
<dbReference type="GO" id="GO:0005391">
    <property type="term" value="F:P-type sodium:potassium-exchanging transporter activity"/>
    <property type="evidence" value="ECO:0007669"/>
    <property type="project" value="TreeGrafter"/>
</dbReference>
<proteinExistence type="inferred from homology"/>
<dbReference type="Gene3D" id="3.40.50.1000">
    <property type="entry name" value="HAD superfamily/HAD-like"/>
    <property type="match status" value="1"/>
</dbReference>
<evidence type="ECO:0000259" key="11">
    <source>
        <dbReference type="SMART" id="SM00831"/>
    </source>
</evidence>
<dbReference type="SUPFAM" id="SSF56784">
    <property type="entry name" value="HAD-like"/>
    <property type="match status" value="1"/>
</dbReference>
<feature type="transmembrane region" description="Helical" evidence="10">
    <location>
        <begin position="266"/>
        <end position="286"/>
    </location>
</feature>
<evidence type="ECO:0000256" key="9">
    <source>
        <dbReference type="SAM" id="MobiDB-lite"/>
    </source>
</evidence>
<dbReference type="STRING" id="1133569.FD21_GL001128"/>
<evidence type="ECO:0000256" key="8">
    <source>
        <dbReference type="ARBA" id="ARBA00023136"/>
    </source>
</evidence>
<evidence type="ECO:0000256" key="2">
    <source>
        <dbReference type="ARBA" id="ARBA00005675"/>
    </source>
</evidence>
<evidence type="ECO:0000256" key="1">
    <source>
        <dbReference type="ARBA" id="ARBA00004141"/>
    </source>
</evidence>
<feature type="transmembrane region" description="Helical" evidence="10">
    <location>
        <begin position="774"/>
        <end position="797"/>
    </location>
</feature>
<dbReference type="Pfam" id="PF00690">
    <property type="entry name" value="Cation_ATPase_N"/>
    <property type="match status" value="1"/>
</dbReference>
<dbReference type="Gene3D" id="1.20.1110.10">
    <property type="entry name" value="Calcium-transporting ATPase, transmembrane domain"/>
    <property type="match status" value="1"/>
</dbReference>
<dbReference type="SFLD" id="SFLDG00002">
    <property type="entry name" value="C1.7:_P-type_atpase_like"/>
    <property type="match status" value="1"/>
</dbReference>
<protein>
    <submittedName>
        <fullName evidence="12">Cation transport ATPase</fullName>
    </submittedName>
</protein>
<dbReference type="GO" id="GO:0036376">
    <property type="term" value="P:sodium ion export across plasma membrane"/>
    <property type="evidence" value="ECO:0007669"/>
    <property type="project" value="TreeGrafter"/>
</dbReference>
<evidence type="ECO:0000256" key="5">
    <source>
        <dbReference type="ARBA" id="ARBA00022840"/>
    </source>
</evidence>
<dbReference type="SUPFAM" id="SSF81660">
    <property type="entry name" value="Metal cation-transporting ATPase, ATP-binding domain N"/>
    <property type="match status" value="1"/>
</dbReference>
<keyword evidence="3 10" id="KW-0812">Transmembrane</keyword>
<keyword evidence="5" id="KW-0067">ATP-binding</keyword>
<feature type="transmembrane region" description="Helical" evidence="10">
    <location>
        <begin position="874"/>
        <end position="897"/>
    </location>
</feature>
<dbReference type="RefSeq" id="WP_010580978.1">
    <property type="nucleotide sequence ID" value="NZ_AHYZ01000142.1"/>
</dbReference>
<comment type="caution">
    <text evidence="12">The sequence shown here is derived from an EMBL/GenBank/DDBJ whole genome shotgun (WGS) entry which is preliminary data.</text>
</comment>
<dbReference type="SFLD" id="SFLDS00003">
    <property type="entry name" value="Haloacid_Dehalogenase"/>
    <property type="match status" value="1"/>
</dbReference>
<dbReference type="Pfam" id="PF13246">
    <property type="entry name" value="Cation_ATPase"/>
    <property type="match status" value="1"/>
</dbReference>
<dbReference type="InterPro" id="IPR004014">
    <property type="entry name" value="ATPase_P-typ_cation-transptr_N"/>
</dbReference>
<dbReference type="Gene3D" id="2.70.150.10">
    <property type="entry name" value="Calcium-transporting ATPase, cytoplasmic transduction domain A"/>
    <property type="match status" value="1"/>
</dbReference>
<dbReference type="InterPro" id="IPR006068">
    <property type="entry name" value="ATPase_P-typ_cation-transptr_C"/>
</dbReference>
<dbReference type="InterPro" id="IPR008250">
    <property type="entry name" value="ATPase_P-typ_transduc_dom_A_sf"/>
</dbReference>
<evidence type="ECO:0000256" key="3">
    <source>
        <dbReference type="ARBA" id="ARBA00022692"/>
    </source>
</evidence>
<dbReference type="PATRIC" id="fig|1133569.4.peg.1257"/>
<dbReference type="SUPFAM" id="SSF81665">
    <property type="entry name" value="Calcium ATPase, transmembrane domain M"/>
    <property type="match status" value="1"/>
</dbReference>
<dbReference type="GO" id="GO:0030007">
    <property type="term" value="P:intracellular potassium ion homeostasis"/>
    <property type="evidence" value="ECO:0007669"/>
    <property type="project" value="TreeGrafter"/>
</dbReference>
<dbReference type="Gene3D" id="3.40.1110.10">
    <property type="entry name" value="Calcium-transporting ATPase, cytoplasmic domain N"/>
    <property type="match status" value="1"/>
</dbReference>
<dbReference type="Pfam" id="PF00689">
    <property type="entry name" value="Cation_ATPase_C"/>
    <property type="match status" value="1"/>
</dbReference>
<dbReference type="Pfam" id="PF00122">
    <property type="entry name" value="E1-E2_ATPase"/>
    <property type="match status" value="1"/>
</dbReference>
<dbReference type="InterPro" id="IPR044492">
    <property type="entry name" value="P_typ_ATPase_HD_dom"/>
</dbReference>
<reference evidence="12 13" key="1">
    <citation type="journal article" date="2015" name="Genome Announc.">
        <title>Expanding the biotechnology potential of lactobacilli through comparative genomics of 213 strains and associated genera.</title>
        <authorList>
            <person name="Sun Z."/>
            <person name="Harris H.M."/>
            <person name="McCann A."/>
            <person name="Guo C."/>
            <person name="Argimon S."/>
            <person name="Zhang W."/>
            <person name="Yang X."/>
            <person name="Jeffery I.B."/>
            <person name="Cooney J.C."/>
            <person name="Kagawa T.F."/>
            <person name="Liu W."/>
            <person name="Song Y."/>
            <person name="Salvetti E."/>
            <person name="Wrobel A."/>
            <person name="Rasinkangas P."/>
            <person name="Parkhill J."/>
            <person name="Rea M.C."/>
            <person name="O'Sullivan O."/>
            <person name="Ritari J."/>
            <person name="Douillard F.P."/>
            <person name="Paul Ross R."/>
            <person name="Yang R."/>
            <person name="Briner A.E."/>
            <person name="Felis G.E."/>
            <person name="de Vos W.M."/>
            <person name="Barrangou R."/>
            <person name="Klaenhammer T.R."/>
            <person name="Caufield P.W."/>
            <person name="Cui Y."/>
            <person name="Zhang H."/>
            <person name="O'Toole P.W."/>
        </authorList>
    </citation>
    <scope>NUCLEOTIDE SEQUENCE [LARGE SCALE GENOMIC DNA]</scope>
    <source>
        <strain evidence="12 13">DSM 20605</strain>
    </source>
</reference>
<dbReference type="OrthoDB" id="9760364at2"/>
<dbReference type="InterPro" id="IPR023214">
    <property type="entry name" value="HAD_sf"/>
</dbReference>
<gene>
    <name evidence="12" type="ORF">FD21_GL001128</name>
</gene>
<comment type="similarity">
    <text evidence="2">Belongs to the cation transport ATPase (P-type) (TC 3.A.3) family. Type IIA subfamily.</text>
</comment>
<organism evidence="12 13">
    <name type="scientific">Liquorilactobacillus vini DSM 20605</name>
    <dbReference type="NCBI Taxonomy" id="1133569"/>
    <lineage>
        <taxon>Bacteria</taxon>
        <taxon>Bacillati</taxon>
        <taxon>Bacillota</taxon>
        <taxon>Bacilli</taxon>
        <taxon>Lactobacillales</taxon>
        <taxon>Lactobacillaceae</taxon>
        <taxon>Liquorilactobacillus</taxon>
    </lineage>
</organism>
<accession>A0A0R2CK90</accession>
<evidence type="ECO:0000313" key="12">
    <source>
        <dbReference type="EMBL" id="KRM88534.1"/>
    </source>
</evidence>
<dbReference type="GO" id="GO:1902600">
    <property type="term" value="P:proton transmembrane transport"/>
    <property type="evidence" value="ECO:0007669"/>
    <property type="project" value="TreeGrafter"/>
</dbReference>
<dbReference type="GO" id="GO:0006883">
    <property type="term" value="P:intracellular sodium ion homeostasis"/>
    <property type="evidence" value="ECO:0007669"/>
    <property type="project" value="TreeGrafter"/>
</dbReference>
<dbReference type="InterPro" id="IPR059000">
    <property type="entry name" value="ATPase_P-type_domA"/>
</dbReference>
<dbReference type="InterPro" id="IPR001757">
    <property type="entry name" value="P_typ_ATPase"/>
</dbReference>
<dbReference type="PANTHER" id="PTHR43294:SF20">
    <property type="entry name" value="P-TYPE ATPASE"/>
    <property type="match status" value="1"/>
</dbReference>
<dbReference type="SFLD" id="SFLDF00027">
    <property type="entry name" value="p-type_atpase"/>
    <property type="match status" value="1"/>
</dbReference>
<dbReference type="Proteomes" id="UP000051576">
    <property type="component" value="Unassembled WGS sequence"/>
</dbReference>
<dbReference type="eggNOG" id="COG0474">
    <property type="taxonomic scope" value="Bacteria"/>
</dbReference>
<feature type="region of interest" description="Disordered" evidence="9">
    <location>
        <begin position="1"/>
        <end position="22"/>
    </location>
</feature>
<dbReference type="GO" id="GO:0005524">
    <property type="term" value="F:ATP binding"/>
    <property type="evidence" value="ECO:0007669"/>
    <property type="project" value="UniProtKB-KW"/>
</dbReference>